<keyword evidence="5" id="KW-0732">Signal</keyword>
<organism evidence="6 7">
    <name type="scientific">Nasonia vitripennis</name>
    <name type="common">Parasitic wasp</name>
    <dbReference type="NCBI Taxonomy" id="7425"/>
    <lineage>
        <taxon>Eukaryota</taxon>
        <taxon>Metazoa</taxon>
        <taxon>Ecdysozoa</taxon>
        <taxon>Arthropoda</taxon>
        <taxon>Hexapoda</taxon>
        <taxon>Insecta</taxon>
        <taxon>Pterygota</taxon>
        <taxon>Neoptera</taxon>
        <taxon>Endopterygota</taxon>
        <taxon>Hymenoptera</taxon>
        <taxon>Apocrita</taxon>
        <taxon>Proctotrupomorpha</taxon>
        <taxon>Chalcidoidea</taxon>
        <taxon>Pteromalidae</taxon>
        <taxon>Pteromalinae</taxon>
        <taxon>Nasonia</taxon>
    </lineage>
</organism>
<dbReference type="InterPro" id="IPR035595">
    <property type="entry name" value="UDP_glycos_trans_CS"/>
</dbReference>
<dbReference type="FunFam" id="3.40.50.2000:FF:000050">
    <property type="entry name" value="UDP-glucuronosyltransferase"/>
    <property type="match status" value="1"/>
</dbReference>
<comment type="catalytic activity">
    <reaction evidence="5">
        <text>glucuronate acceptor + UDP-alpha-D-glucuronate = acceptor beta-D-glucuronoside + UDP + H(+)</text>
        <dbReference type="Rhea" id="RHEA:21032"/>
        <dbReference type="ChEBI" id="CHEBI:15378"/>
        <dbReference type="ChEBI" id="CHEBI:58052"/>
        <dbReference type="ChEBI" id="CHEBI:58223"/>
        <dbReference type="ChEBI" id="CHEBI:132367"/>
        <dbReference type="ChEBI" id="CHEBI:132368"/>
        <dbReference type="EC" id="2.4.1.17"/>
    </reaction>
</comment>
<dbReference type="AlphaFoldDB" id="A0A7M7Q6Q9"/>
<protein>
    <recommendedName>
        <fullName evidence="5">UDP-glucuronosyltransferase</fullName>
        <ecNumber evidence="5">2.4.1.17</ecNumber>
    </recommendedName>
</protein>
<keyword evidence="5" id="KW-1133">Transmembrane helix</keyword>
<dbReference type="Pfam" id="PF00201">
    <property type="entry name" value="UDPGT"/>
    <property type="match status" value="1"/>
</dbReference>
<dbReference type="FunCoup" id="A0A7M7Q6Q9">
    <property type="interactions" value="171"/>
</dbReference>
<dbReference type="PANTHER" id="PTHR48043">
    <property type="entry name" value="EG:EG0003.4 PROTEIN-RELATED"/>
    <property type="match status" value="1"/>
</dbReference>
<proteinExistence type="inferred from homology"/>
<dbReference type="CDD" id="cd03784">
    <property type="entry name" value="GT1_Gtf-like"/>
    <property type="match status" value="1"/>
</dbReference>
<dbReference type="InterPro" id="IPR050271">
    <property type="entry name" value="UDP-glycosyltransferase"/>
</dbReference>
<evidence type="ECO:0000256" key="3">
    <source>
        <dbReference type="ARBA" id="ARBA00022679"/>
    </source>
</evidence>
<dbReference type="InterPro" id="IPR002213">
    <property type="entry name" value="UDP_glucos_trans"/>
</dbReference>
<keyword evidence="5" id="KW-0812">Transmembrane</keyword>
<dbReference type="OrthoDB" id="5835829at2759"/>
<dbReference type="SMR" id="A0A7M7Q6Q9"/>
<feature type="signal peptide" evidence="5">
    <location>
        <begin position="1"/>
        <end position="16"/>
    </location>
</feature>
<evidence type="ECO:0000256" key="2">
    <source>
        <dbReference type="ARBA" id="ARBA00022676"/>
    </source>
</evidence>
<comment type="similarity">
    <text evidence="1 4">Belongs to the UDP-glycosyltransferase family.</text>
</comment>
<keyword evidence="2 4" id="KW-0328">Glycosyltransferase</keyword>
<dbReference type="EnsemblMetazoa" id="XM_031925765">
    <property type="protein sequence ID" value="XP_031781625"/>
    <property type="gene ID" value="LOC100119142"/>
</dbReference>
<sequence length="474" mass="53354">MKTILLFLIVTSVAFAESYRILSIFPFNGKSHNVMFNALVRGLSERGHQVDDITHFPLKKPPKNYKTIVNLNGTLKSVVNSFDINLVNPYLGTSFLLLLWTTGIICVNAFGAHCFMGFGHIFKVPVVAVSSSVEYSCISDFIGNFDHPAFVPNALLQDYNKTKFWDRLKNLFIHHWSSYKFKMLTENIQTDYMRKYLSPDMPNIRDVERTVALTLVNSHPVILGAKPVVPSLIEVGGLHIIDDGSKLTSEMQKWLDESVDGIVYFTFGSLVLIETFPEETLNAMYKSLSKLAPMRVLMKIVDKSKLPSGLPPNVLTFPWIPQQAVLAHKNVRAFITHSGLMGSQEALYFGVPMIGIPLFGDQVRNVATFVAKNIAVKLDVDGCLKNAQTFSKLFRDRPMSAMDTAIFWIEYVIRDGPDALKSPALNVSWWQLALVDLNAFIFLSVILVLTLTFYLSRLISRGCLMRLSKKIKTQ</sequence>
<feature type="transmembrane region" description="Helical" evidence="5">
    <location>
        <begin position="429"/>
        <end position="456"/>
    </location>
</feature>
<accession>A0A7M7Q6Q9</accession>
<dbReference type="RefSeq" id="XP_031781625.1">
    <property type="nucleotide sequence ID" value="XM_031925765.1"/>
</dbReference>
<dbReference type="InParanoid" id="A0A7M7Q6Q9"/>
<dbReference type="EC" id="2.4.1.17" evidence="5"/>
<dbReference type="GO" id="GO:0016020">
    <property type="term" value="C:membrane"/>
    <property type="evidence" value="ECO:0007669"/>
    <property type="project" value="UniProtKB-SubCell"/>
</dbReference>
<dbReference type="SUPFAM" id="SSF53756">
    <property type="entry name" value="UDP-Glycosyltransferase/glycogen phosphorylase"/>
    <property type="match status" value="1"/>
</dbReference>
<dbReference type="PANTHER" id="PTHR48043:SF145">
    <property type="entry name" value="FI06409P-RELATED"/>
    <property type="match status" value="1"/>
</dbReference>
<evidence type="ECO:0000313" key="7">
    <source>
        <dbReference type="Proteomes" id="UP000002358"/>
    </source>
</evidence>
<reference evidence="6" key="1">
    <citation type="submission" date="2021-01" db="UniProtKB">
        <authorList>
            <consortium name="EnsemblMetazoa"/>
        </authorList>
    </citation>
    <scope>IDENTIFICATION</scope>
</reference>
<evidence type="ECO:0000256" key="1">
    <source>
        <dbReference type="ARBA" id="ARBA00009995"/>
    </source>
</evidence>
<evidence type="ECO:0000256" key="4">
    <source>
        <dbReference type="RuleBase" id="RU003718"/>
    </source>
</evidence>
<comment type="subcellular location">
    <subcellularLocation>
        <location evidence="5">Membrane</location>
        <topology evidence="5">Single-pass membrane protein</topology>
    </subcellularLocation>
</comment>
<dbReference type="GO" id="GO:0015020">
    <property type="term" value="F:glucuronosyltransferase activity"/>
    <property type="evidence" value="ECO:0007669"/>
    <property type="project" value="UniProtKB-EC"/>
</dbReference>
<feature type="chain" id="PRO_5029930962" description="UDP-glucuronosyltransferase" evidence="5">
    <location>
        <begin position="17"/>
        <end position="474"/>
    </location>
</feature>
<evidence type="ECO:0000313" key="6">
    <source>
        <dbReference type="EnsemblMetazoa" id="XP_031781625"/>
    </source>
</evidence>
<keyword evidence="5" id="KW-0472">Membrane</keyword>
<keyword evidence="7" id="KW-1185">Reference proteome</keyword>
<dbReference type="Gene3D" id="3.40.50.2000">
    <property type="entry name" value="Glycogen Phosphorylase B"/>
    <property type="match status" value="1"/>
</dbReference>
<dbReference type="KEGG" id="nvi:100119142"/>
<keyword evidence="3 4" id="KW-0808">Transferase</keyword>
<dbReference type="PROSITE" id="PS00375">
    <property type="entry name" value="UDPGT"/>
    <property type="match status" value="1"/>
</dbReference>
<evidence type="ECO:0000256" key="5">
    <source>
        <dbReference type="RuleBase" id="RU362059"/>
    </source>
</evidence>
<dbReference type="Proteomes" id="UP000002358">
    <property type="component" value="Unassembled WGS sequence"/>
</dbReference>
<name>A0A7M7Q6Q9_NASVI</name>
<dbReference type="GeneID" id="100119142"/>